<accession>A0A5P9JUY5</accession>
<feature type="transmembrane region" description="Helical" evidence="11">
    <location>
        <begin position="382"/>
        <end position="408"/>
    </location>
</feature>
<evidence type="ECO:0000256" key="3">
    <source>
        <dbReference type="ARBA" id="ARBA00022692"/>
    </source>
</evidence>
<feature type="domain" description="CBS" evidence="12">
    <location>
        <begin position="524"/>
        <end position="590"/>
    </location>
</feature>
<dbReference type="InterPro" id="IPR046342">
    <property type="entry name" value="CBS_dom_sf"/>
</dbReference>
<keyword evidence="4 11" id="KW-1133">Transmembrane helix</keyword>
<dbReference type="GO" id="GO:0005254">
    <property type="term" value="F:chloride channel activity"/>
    <property type="evidence" value="ECO:0007669"/>
    <property type="project" value="UniProtKB-KW"/>
</dbReference>
<evidence type="ECO:0000256" key="5">
    <source>
        <dbReference type="ARBA" id="ARBA00023065"/>
    </source>
</evidence>
<dbReference type="PROSITE" id="PS51371">
    <property type="entry name" value="CBS"/>
    <property type="match status" value="1"/>
</dbReference>
<keyword evidence="3 11" id="KW-0812">Transmembrane</keyword>
<evidence type="ECO:0000259" key="12">
    <source>
        <dbReference type="PROSITE" id="PS51371"/>
    </source>
</evidence>
<dbReference type="InterPro" id="IPR001807">
    <property type="entry name" value="ClC"/>
</dbReference>
<protein>
    <submittedName>
        <fullName evidence="13">Chloride channel protein</fullName>
    </submittedName>
</protein>
<dbReference type="Gene3D" id="1.10.3080.10">
    <property type="entry name" value="Clc chloride channel"/>
    <property type="match status" value="1"/>
</dbReference>
<feature type="transmembrane region" description="Helical" evidence="11">
    <location>
        <begin position="252"/>
        <end position="273"/>
    </location>
</feature>
<evidence type="ECO:0000256" key="1">
    <source>
        <dbReference type="ARBA" id="ARBA00004141"/>
    </source>
</evidence>
<feature type="transmembrane region" description="Helical" evidence="11">
    <location>
        <begin position="324"/>
        <end position="345"/>
    </location>
</feature>
<dbReference type="EMBL" id="CP045423">
    <property type="protein sequence ID" value="QFU15588.1"/>
    <property type="molecule type" value="Genomic_DNA"/>
</dbReference>
<dbReference type="InterPro" id="IPR000644">
    <property type="entry name" value="CBS_dom"/>
</dbReference>
<dbReference type="InterPro" id="IPR050368">
    <property type="entry name" value="ClC-type_chloride_channel"/>
</dbReference>
<comment type="subcellular location">
    <subcellularLocation>
        <location evidence="1">Membrane</location>
        <topology evidence="1">Multi-pass membrane protein</topology>
    </subcellularLocation>
</comment>
<keyword evidence="8" id="KW-0868">Chloride</keyword>
<evidence type="ECO:0000313" key="13">
    <source>
        <dbReference type="EMBL" id="QFU15588.1"/>
    </source>
</evidence>
<keyword evidence="5" id="KW-0406">Ion transport</keyword>
<keyword evidence="10" id="KW-0129">CBS domain</keyword>
<dbReference type="InterPro" id="IPR014743">
    <property type="entry name" value="Cl-channel_core"/>
</dbReference>
<feature type="transmembrane region" description="Helical" evidence="11">
    <location>
        <begin position="36"/>
        <end position="64"/>
    </location>
</feature>
<evidence type="ECO:0000256" key="9">
    <source>
        <dbReference type="ARBA" id="ARBA00023303"/>
    </source>
</evidence>
<evidence type="ECO:0000256" key="10">
    <source>
        <dbReference type="PROSITE-ProRule" id="PRU00703"/>
    </source>
</evidence>
<dbReference type="CDD" id="cd00400">
    <property type="entry name" value="Voltage_gated_ClC"/>
    <property type="match status" value="1"/>
</dbReference>
<sequence>MTNHGALTRGPAVKTFSPARLLNHPRLQVLIRRREIPFVMLAAVVGAASGVVVSAMGLIAKLLHSLLFDITLEESLSAMSGLEARQVLIPAVGGGLVGLSAWLVSRYRTTHLVDPIEANALHGGRLSLSDSMIVGVQTLLSNGFGASVGLEAGYTQMGSGIASWAARRLNLRRSDVRVLVGCGAAGAIACAFNAPFTGAFYGFELIIGVYSIATVAPVMAATLAAVLVGHVLQSAPALIDVPPVPELRAADYFPFLILGVVAGGVSVGVMRLVTLVERIFVATGCPPIFRPAIGGLAVGAIGFFVPQVLSAGHGALHIQLETGLGLGMLALLFAAKVAASAISLGSGFRGGLFFASLLLGALLGKIFAIVAGPIMPLAVDPVVSAIVGMASLAVGIVGGPLTITFLALETTGDLAISGIVLTASIMAAIVVRQTFGYSFSTWRLHLRGETIRSAQDVGWLRSLTVGRMMRRDVKTIQIPATLAEFRRKFPLGSAQRVVAADETGRYAGIVLVPEAYASDAALEATDSIAPLLRYRDDMLVPAMNVKEAASIFDQTQSEELAVVDNAQNRKVLGLLTESHLLRRYSEELDKAHRGALGEETVNESVGKERRA</sequence>
<evidence type="ECO:0000256" key="7">
    <source>
        <dbReference type="ARBA" id="ARBA00023173"/>
    </source>
</evidence>
<keyword evidence="7" id="KW-0869">Chloride channel</keyword>
<dbReference type="SUPFAM" id="SSF81340">
    <property type="entry name" value="Clc chloride channel"/>
    <property type="match status" value="1"/>
</dbReference>
<dbReference type="PANTHER" id="PTHR43427:SF6">
    <property type="entry name" value="CHLORIDE CHANNEL PROTEIN CLC-E"/>
    <property type="match status" value="1"/>
</dbReference>
<evidence type="ECO:0000256" key="8">
    <source>
        <dbReference type="ARBA" id="ARBA00023214"/>
    </source>
</evidence>
<feature type="transmembrane region" description="Helical" evidence="11">
    <location>
        <begin position="207"/>
        <end position="232"/>
    </location>
</feature>
<gene>
    <name evidence="13" type="ORF">GDR74_04810</name>
</gene>
<evidence type="ECO:0000256" key="4">
    <source>
        <dbReference type="ARBA" id="ARBA00022989"/>
    </source>
</evidence>
<name>A0A5P9JUY5_9HYPH</name>
<evidence type="ECO:0000256" key="11">
    <source>
        <dbReference type="SAM" id="Phobius"/>
    </source>
</evidence>
<keyword evidence="6 11" id="KW-0472">Membrane</keyword>
<evidence type="ECO:0000313" key="14">
    <source>
        <dbReference type="Proteomes" id="UP000325614"/>
    </source>
</evidence>
<evidence type="ECO:0000256" key="2">
    <source>
        <dbReference type="ARBA" id="ARBA00022448"/>
    </source>
</evidence>
<dbReference type="AlphaFoldDB" id="A0A5P9JUY5"/>
<proteinExistence type="predicted"/>
<dbReference type="GO" id="GO:0034707">
    <property type="term" value="C:chloride channel complex"/>
    <property type="evidence" value="ECO:0007669"/>
    <property type="project" value="UniProtKB-KW"/>
</dbReference>
<keyword evidence="9" id="KW-0407">Ion channel</keyword>
<dbReference type="Proteomes" id="UP000325614">
    <property type="component" value="Chromosome"/>
</dbReference>
<feature type="transmembrane region" description="Helical" evidence="11">
    <location>
        <begin position="414"/>
        <end position="435"/>
    </location>
</feature>
<organism evidence="13 14">
    <name type="scientific">Microvirga thermotolerans</name>
    <dbReference type="NCBI Taxonomy" id="2651334"/>
    <lineage>
        <taxon>Bacteria</taxon>
        <taxon>Pseudomonadati</taxon>
        <taxon>Pseudomonadota</taxon>
        <taxon>Alphaproteobacteria</taxon>
        <taxon>Hyphomicrobiales</taxon>
        <taxon>Methylobacteriaceae</taxon>
        <taxon>Microvirga</taxon>
    </lineage>
</organism>
<dbReference type="PANTHER" id="PTHR43427">
    <property type="entry name" value="CHLORIDE CHANNEL PROTEIN CLC-E"/>
    <property type="match status" value="1"/>
</dbReference>
<dbReference type="Gene3D" id="3.10.580.10">
    <property type="entry name" value="CBS-domain"/>
    <property type="match status" value="1"/>
</dbReference>
<keyword evidence="14" id="KW-1185">Reference proteome</keyword>
<feature type="transmembrane region" description="Helical" evidence="11">
    <location>
        <begin position="293"/>
        <end position="312"/>
    </location>
</feature>
<dbReference type="SUPFAM" id="SSF54631">
    <property type="entry name" value="CBS-domain pair"/>
    <property type="match status" value="1"/>
</dbReference>
<feature type="transmembrane region" description="Helical" evidence="11">
    <location>
        <begin position="351"/>
        <end position="370"/>
    </location>
</feature>
<feature type="transmembrane region" description="Helical" evidence="11">
    <location>
        <begin position="84"/>
        <end position="104"/>
    </location>
</feature>
<evidence type="ECO:0000256" key="6">
    <source>
        <dbReference type="ARBA" id="ARBA00023136"/>
    </source>
</evidence>
<dbReference type="Pfam" id="PF00654">
    <property type="entry name" value="Voltage_CLC"/>
    <property type="match status" value="1"/>
</dbReference>
<reference evidence="13 14" key="1">
    <citation type="submission" date="2019-10" db="EMBL/GenBank/DDBJ databases">
        <title>Isolation, Identification of Microvirga thermotolerans HR1, a novel thermophilic bacterium and Comparative Genomics of the genus Microvirga.</title>
        <authorList>
            <person name="Li J."/>
            <person name="Zhang W."/>
            <person name="Lin M."/>
            <person name="Wang J."/>
        </authorList>
    </citation>
    <scope>NUCLEOTIDE SEQUENCE [LARGE SCALE GENOMIC DNA]</scope>
    <source>
        <strain evidence="13 14">HR1</strain>
    </source>
</reference>
<dbReference type="KEGG" id="mico:GDR74_04810"/>
<keyword evidence="2" id="KW-0813">Transport</keyword>